<dbReference type="PANTHER" id="PTHR10039:SF16">
    <property type="entry name" value="GPI INOSITOL-DEACYLASE"/>
    <property type="match status" value="1"/>
</dbReference>
<proteinExistence type="predicted"/>
<reference evidence="5" key="1">
    <citation type="journal article" date="2023" name="Mol. Phylogenet. Evol.">
        <title>Genome-scale phylogeny and comparative genomics of the fungal order Sordariales.</title>
        <authorList>
            <person name="Hensen N."/>
            <person name="Bonometti L."/>
            <person name="Westerberg I."/>
            <person name="Brannstrom I.O."/>
            <person name="Guillou S."/>
            <person name="Cros-Aarteil S."/>
            <person name="Calhoun S."/>
            <person name="Haridas S."/>
            <person name="Kuo A."/>
            <person name="Mondo S."/>
            <person name="Pangilinan J."/>
            <person name="Riley R."/>
            <person name="LaButti K."/>
            <person name="Andreopoulos B."/>
            <person name="Lipzen A."/>
            <person name="Chen C."/>
            <person name="Yan M."/>
            <person name="Daum C."/>
            <person name="Ng V."/>
            <person name="Clum A."/>
            <person name="Steindorff A."/>
            <person name="Ohm R.A."/>
            <person name="Martin F."/>
            <person name="Silar P."/>
            <person name="Natvig D.O."/>
            <person name="Lalanne C."/>
            <person name="Gautier V."/>
            <person name="Ament-Velasquez S.L."/>
            <person name="Kruys A."/>
            <person name="Hutchinson M.I."/>
            <person name="Powell A.J."/>
            <person name="Barry K."/>
            <person name="Miller A.N."/>
            <person name="Grigoriev I.V."/>
            <person name="Debuchy R."/>
            <person name="Gladieux P."/>
            <person name="Hiltunen Thoren M."/>
            <person name="Johannesson H."/>
        </authorList>
    </citation>
    <scope>NUCLEOTIDE SEQUENCE</scope>
    <source>
        <strain evidence="5">CBS 333.67</strain>
    </source>
</reference>
<dbReference type="InterPro" id="IPR054471">
    <property type="entry name" value="GPIID_WHD"/>
</dbReference>
<dbReference type="SUPFAM" id="SSF53474">
    <property type="entry name" value="alpha/beta-Hydrolases"/>
    <property type="match status" value="1"/>
</dbReference>
<organism evidence="5 6">
    <name type="scientific">Chaetomium strumarium</name>
    <dbReference type="NCBI Taxonomy" id="1170767"/>
    <lineage>
        <taxon>Eukaryota</taxon>
        <taxon>Fungi</taxon>
        <taxon>Dikarya</taxon>
        <taxon>Ascomycota</taxon>
        <taxon>Pezizomycotina</taxon>
        <taxon>Sordariomycetes</taxon>
        <taxon>Sordariomycetidae</taxon>
        <taxon>Sordariales</taxon>
        <taxon>Chaetomiaceae</taxon>
        <taxon>Chaetomium</taxon>
    </lineage>
</organism>
<evidence type="ECO:0000313" key="6">
    <source>
        <dbReference type="Proteomes" id="UP001273166"/>
    </source>
</evidence>
<dbReference type="InterPro" id="IPR056884">
    <property type="entry name" value="NPHP3-like_N"/>
</dbReference>
<dbReference type="InterPro" id="IPR029058">
    <property type="entry name" value="AB_hydrolase_fold"/>
</dbReference>
<dbReference type="Gene3D" id="3.40.50.300">
    <property type="entry name" value="P-loop containing nucleotide triphosphate hydrolases"/>
    <property type="match status" value="1"/>
</dbReference>
<dbReference type="SUPFAM" id="SSF69322">
    <property type="entry name" value="Tricorn protease domain 2"/>
    <property type="match status" value="1"/>
</dbReference>
<dbReference type="EMBL" id="JAUDZG010000001">
    <property type="protein sequence ID" value="KAK3309390.1"/>
    <property type="molecule type" value="Genomic_DNA"/>
</dbReference>
<protein>
    <recommendedName>
        <fullName evidence="7">GPI inositol-deacylase</fullName>
    </recommendedName>
</protein>
<dbReference type="InterPro" id="IPR015943">
    <property type="entry name" value="WD40/YVTN_repeat-like_dom_sf"/>
</dbReference>
<feature type="compositionally biased region" description="Low complexity" evidence="2">
    <location>
        <begin position="1386"/>
        <end position="1401"/>
    </location>
</feature>
<feature type="domain" description="GPI inositol-deacylase winged helix" evidence="3">
    <location>
        <begin position="674"/>
        <end position="737"/>
    </location>
</feature>
<name>A0AAJ0H0P7_9PEZI</name>
<gene>
    <name evidence="5" type="ORF">B0T15DRAFT_481111</name>
</gene>
<comment type="caution">
    <text evidence="5">The sequence shown here is derived from an EMBL/GenBank/DDBJ whole genome shotgun (WGS) entry which is preliminary data.</text>
</comment>
<dbReference type="InterPro" id="IPR027417">
    <property type="entry name" value="P-loop_NTPase"/>
</dbReference>
<sequence length="1501" mass="167509">MWKRFKPGRSSNSNDRLDQTSSAPPHLEERSTSAPTGPASDGQRHNSLPHNPTLKVPTDAPLPRRRASALSDVHAKLYSPHQRQRSQDRRDDPLGLLVLHTPPERTIDVIFIHGLGGTSLRTWCRDRDLNKLWPKLWLPDALPTARVLTFGYNAHFASKKEQASSTIGDFANDLLFRMKYGENTAERVGQVPIVVVAHSMGGLVFKKAFVQGHLNNEFSQIVSMIKAVLFLATPHRGTDLAETLNRLLLSASFLGHSPKEYVTELARKSPTIDELNEAFRHHASKLQIFSFYETLATTAGPVSVMVVDKATALMGYPNETPTPLAANHHDVCKFTSTKDPNFTSVIGALRSVARSVVSPTDDHASRKRDLQHLVDLLGVTGPPEEDLSFGRSARKEGTCESFLASDEVDSWFRSKSRRILWTHAQPGGGKSTLCSFVIGRLFDAGHKCSYFFFKYGHRDKQSTSSMLRSLAYQMALQLPEFRRALIGLAESGVRVAQADSATIWEKIFSSALAGIRADEDMCWVIDGLDEAESSKRVVELLSRVAEFESQVRILVFSRPLANINQAFQLARRRLPVVDMPLLDNQNDIRRMVAEEMDYLLSGDNFKAQAVDEIVARSQGNFLWASLVTKHVVKCHREEQVKRVLDSTPNGMHALYDRMADAVINLELEEDKVLARMPVTVEELSEIYPAEMSSIMDLNHTISQVCGQFVVVNSQGRVTLVHHSAREYLKRAKRQLLFTLDPEPANEEIFSKCLATLCDKGLRRKLHMLKVPQFLPYASTSWASHLERSRANSNHVLDALIRFFNGPYPLAWIQYLAMSGRLRELFTASRILTTYSPALIYQCIPALSPVASIIHQRFSENPSATVSVSGLTNEEWNDCLARVSGGSGKALHWSLDFSANNPGEERALELKFDDRDSLMMVSEYRRVYKLTRPNIEESAFWKRQDPDLLDEPGVPEGTFLSTPSCVAFNNDCTQIAVSYRAFPLSIWIVDPPKMIARLRRKSKHGRAVMHSYTGDNKVVWHPSGTMVIGIYGRIFKWSPEEDTYDEIKGETDVVPHGLACSPDGRVFITMDVAGSIKIYAVSSMSLIYRLRSEDRINQILFSPDSVRFYDLRGSYCNVWEPNCLLRLADAASEQTSDTESTADNFWSDTADTLSTSITFPASESQADSSRPAITDVDPGQAPHGLLVAHANADGSINVYDTVSARKHQIDKVMFGMTTLKHLTWSPRLNCLAYSLLNGATTTRSVTVEYTGPRSVSTGPVYSEQGSPAEHGAVLADRQLPEPDEPVKWQQHPSDPEQLICLSAKSATIFSWANLEPNSSPILLALRTNSLPEANHENVSFPALDALLDSHSPRFLLLRTVATHSGRRRYNFAVFPTEHIYYHPPVGSPSHSPATISPTSSASNLPPRAPTETIKPLPIPSTLASTIAHAVGILSDNRLVFLDRQLWKHGQRPSPDVRRHFFLPHDWVTTEGLRLCRLLRDGTLLIPCKGEVAIIRGELVHDY</sequence>
<dbReference type="SUPFAM" id="SSF52540">
    <property type="entry name" value="P-loop containing nucleoside triphosphate hydrolases"/>
    <property type="match status" value="1"/>
</dbReference>
<feature type="region of interest" description="Disordered" evidence="2">
    <location>
        <begin position="1384"/>
        <end position="1407"/>
    </location>
</feature>
<evidence type="ECO:0008006" key="7">
    <source>
        <dbReference type="Google" id="ProtNLM"/>
    </source>
</evidence>
<dbReference type="RefSeq" id="XP_062725170.1">
    <property type="nucleotide sequence ID" value="XM_062866007.1"/>
</dbReference>
<evidence type="ECO:0000256" key="1">
    <source>
        <dbReference type="ARBA" id="ARBA00022737"/>
    </source>
</evidence>
<dbReference type="Pfam" id="PF24883">
    <property type="entry name" value="NPHP3_N"/>
    <property type="match status" value="1"/>
</dbReference>
<dbReference type="GeneID" id="87884836"/>
<evidence type="ECO:0000259" key="4">
    <source>
        <dbReference type="Pfam" id="PF24883"/>
    </source>
</evidence>
<dbReference type="Proteomes" id="UP001273166">
    <property type="component" value="Unassembled WGS sequence"/>
</dbReference>
<evidence type="ECO:0000256" key="2">
    <source>
        <dbReference type="SAM" id="MobiDB-lite"/>
    </source>
</evidence>
<feature type="compositionally biased region" description="Polar residues" evidence="2">
    <location>
        <begin position="9"/>
        <end position="23"/>
    </location>
</feature>
<dbReference type="Gene3D" id="3.40.50.1820">
    <property type="entry name" value="alpha/beta hydrolase"/>
    <property type="match status" value="1"/>
</dbReference>
<dbReference type="PANTHER" id="PTHR10039">
    <property type="entry name" value="AMELOGENIN"/>
    <property type="match status" value="1"/>
</dbReference>
<keyword evidence="1" id="KW-0677">Repeat</keyword>
<reference evidence="5" key="2">
    <citation type="submission" date="2023-06" db="EMBL/GenBank/DDBJ databases">
        <authorList>
            <consortium name="Lawrence Berkeley National Laboratory"/>
            <person name="Mondo S.J."/>
            <person name="Hensen N."/>
            <person name="Bonometti L."/>
            <person name="Westerberg I."/>
            <person name="Brannstrom I.O."/>
            <person name="Guillou S."/>
            <person name="Cros-Aarteil S."/>
            <person name="Calhoun S."/>
            <person name="Haridas S."/>
            <person name="Kuo A."/>
            <person name="Pangilinan J."/>
            <person name="Riley R."/>
            <person name="Labutti K."/>
            <person name="Andreopoulos B."/>
            <person name="Lipzen A."/>
            <person name="Chen C."/>
            <person name="Yanf M."/>
            <person name="Daum C."/>
            <person name="Ng V."/>
            <person name="Clum A."/>
            <person name="Steindorff A."/>
            <person name="Ohm R."/>
            <person name="Martin F."/>
            <person name="Silar P."/>
            <person name="Natvig D."/>
            <person name="Lalanne C."/>
            <person name="Gautier V."/>
            <person name="Ament-Velasquez S.L."/>
            <person name="Kruys A."/>
            <person name="Hutchinson M.I."/>
            <person name="Powell A.J."/>
            <person name="Barry K."/>
            <person name="Miller A.N."/>
            <person name="Grigoriev I.V."/>
            <person name="Debuchy R."/>
            <person name="Gladieux P."/>
            <person name="Thoren M.H."/>
            <person name="Johannesson H."/>
        </authorList>
    </citation>
    <scope>NUCLEOTIDE SEQUENCE</scope>
    <source>
        <strain evidence="5">CBS 333.67</strain>
    </source>
</reference>
<evidence type="ECO:0000259" key="3">
    <source>
        <dbReference type="Pfam" id="PF22939"/>
    </source>
</evidence>
<dbReference type="Pfam" id="PF22939">
    <property type="entry name" value="WHD_GPIID"/>
    <property type="match status" value="1"/>
</dbReference>
<dbReference type="Gene3D" id="2.130.10.10">
    <property type="entry name" value="YVTN repeat-like/Quinoprotein amine dehydrogenase"/>
    <property type="match status" value="1"/>
</dbReference>
<evidence type="ECO:0000313" key="5">
    <source>
        <dbReference type="EMBL" id="KAK3309390.1"/>
    </source>
</evidence>
<keyword evidence="6" id="KW-1185">Reference proteome</keyword>
<accession>A0AAJ0H0P7</accession>
<feature type="region of interest" description="Disordered" evidence="2">
    <location>
        <begin position="1"/>
        <end position="95"/>
    </location>
</feature>
<feature type="domain" description="Nephrocystin 3-like N-terminal" evidence="4">
    <location>
        <begin position="397"/>
        <end position="558"/>
    </location>
</feature>